<feature type="signal peptide" evidence="6">
    <location>
        <begin position="1"/>
        <end position="21"/>
    </location>
</feature>
<evidence type="ECO:0000256" key="5">
    <source>
        <dbReference type="ARBA" id="ARBA00022801"/>
    </source>
</evidence>
<evidence type="ECO:0000256" key="2">
    <source>
        <dbReference type="ARBA" id="ARBA00022438"/>
    </source>
</evidence>
<dbReference type="Pfam" id="PF10459">
    <property type="entry name" value="Peptidase_S46"/>
    <property type="match status" value="1"/>
</dbReference>
<protein>
    <recommendedName>
        <fullName evidence="6">Dipeptidyl-peptidase</fullName>
        <ecNumber evidence="6">3.4.14.-</ecNumber>
    </recommendedName>
</protein>
<dbReference type="Proteomes" id="UP001228113">
    <property type="component" value="Chromosome"/>
</dbReference>
<dbReference type="InterPro" id="IPR043504">
    <property type="entry name" value="Peptidase_S1_PA_chymotrypsin"/>
</dbReference>
<dbReference type="EC" id="3.4.14.-" evidence="6"/>
<gene>
    <name evidence="7" type="ORF">METESE_00910</name>
</gene>
<keyword evidence="8" id="KW-1185">Reference proteome</keyword>
<dbReference type="SUPFAM" id="SSF50494">
    <property type="entry name" value="Trypsin-like serine proteases"/>
    <property type="match status" value="1"/>
</dbReference>
<keyword evidence="2 6" id="KW-0031">Aminopeptidase</keyword>
<proteinExistence type="inferred from homology"/>
<dbReference type="InterPro" id="IPR009003">
    <property type="entry name" value="Peptidase_S1_PA"/>
</dbReference>
<evidence type="ECO:0000313" key="7">
    <source>
        <dbReference type="EMBL" id="BDU75133.1"/>
    </source>
</evidence>
<dbReference type="RefSeq" id="WP_316410873.1">
    <property type="nucleotide sequence ID" value="NZ_AP027081.1"/>
</dbReference>
<dbReference type="AlphaFoldDB" id="A0AA48H346"/>
<accession>A0AA48H346</accession>
<organism evidence="7 8">
    <name type="scientific">Mesoterricola sediminis</name>
    <dbReference type="NCBI Taxonomy" id="2927980"/>
    <lineage>
        <taxon>Bacteria</taxon>
        <taxon>Pseudomonadati</taxon>
        <taxon>Acidobacteriota</taxon>
        <taxon>Holophagae</taxon>
        <taxon>Holophagales</taxon>
        <taxon>Holophagaceae</taxon>
        <taxon>Mesoterricola</taxon>
    </lineage>
</organism>
<dbReference type="GO" id="GO:0043171">
    <property type="term" value="P:peptide catabolic process"/>
    <property type="evidence" value="ECO:0007669"/>
    <property type="project" value="UniProtKB-UniRule"/>
</dbReference>
<keyword evidence="3 6" id="KW-0645">Protease</keyword>
<dbReference type="Gene3D" id="2.40.10.10">
    <property type="entry name" value="Trypsin-like serine proteases"/>
    <property type="match status" value="1"/>
</dbReference>
<evidence type="ECO:0000256" key="6">
    <source>
        <dbReference type="RuleBase" id="RU366067"/>
    </source>
</evidence>
<sequence length="697" mass="76240">MRLRTPLLSLLALALALPGRAEEGMWTFDNLPLKQLKEKYQFEPGQAWIDHVRLSSLSLGGCSGSFVSAEGLVLTNHHCTRGSIARLSSKDRDMIKDGFVAMDRSQEIKMPGLTYRTLMAMENVTERVAQAVKPGMTEKQAAEARAKALDALKSQLEKKQGLTFETVNLYQGGETWMYGYKLFKDVRLVAAPEIALAAFGGDWDNFTYPRHDLDFSLVRVYEDGKPYNPPHHLTWSTEGLQAGDLTFVVGHPGRTYRQYTLAQMTYDRTAGIPDYLKNARRTVALLEAFGQRGPEQARQVQTLILGVTNGLKNREGALKGLQDAAAMKRIEAAEQALRAAVAQDPRLQASTGGSWARIEKALKDQEALRKPAAHLGAARSTTLGQALAIVRLGDQLALPEAKRLTEYRGENSLKTLRARLSGPAAGMMGMTPGKDLEIHLFTCGLEDLVQALGASHPYVKAMLGGRKPAELAKELVETTQLGNPATRKALVEGGQKAVAASPDPMIILARKLEPMLLALRLKQDALKAVIDEHAARIAKARFAVYGKTLSPDATGTLRVSYGTVSAYPANGTLIQPFTTFAGLYDRHWGWGGNAGKANTDWKLPQRWLDRMSQVDLKTPFNFAHAVDTVGGNSGSPVVNRKGELVGLLFDGNIDGLPGSYFYDERVNRSVSVDVRSILEALGKVYDAPHLVKELLAR</sequence>
<dbReference type="EMBL" id="AP027081">
    <property type="protein sequence ID" value="BDU75133.1"/>
    <property type="molecule type" value="Genomic_DNA"/>
</dbReference>
<feature type="chain" id="PRO_5041483830" description="Dipeptidyl-peptidase" evidence="6">
    <location>
        <begin position="22"/>
        <end position="697"/>
    </location>
</feature>
<dbReference type="KEGG" id="msea:METESE_00910"/>
<reference evidence="7" key="1">
    <citation type="journal article" date="2023" name="Int. J. Syst. Evol. Microbiol.">
        <title>Mesoterricola silvestris gen. nov., sp. nov., Mesoterricola sediminis sp. nov., Geothrix oryzae sp. nov., Geothrix edaphica sp. nov., Geothrix rubra sp. nov., and Geothrix limicola sp. nov., six novel members of Acidobacteriota isolated from soils.</title>
        <authorList>
            <person name="Itoh H."/>
            <person name="Sugisawa Y."/>
            <person name="Mise K."/>
            <person name="Xu Z."/>
            <person name="Kuniyasu M."/>
            <person name="Ushijima N."/>
            <person name="Kawano K."/>
            <person name="Kobayashi E."/>
            <person name="Shiratori Y."/>
            <person name="Masuda Y."/>
            <person name="Senoo K."/>
        </authorList>
    </citation>
    <scope>NUCLEOTIDE SEQUENCE</scope>
    <source>
        <strain evidence="7">W786</strain>
    </source>
</reference>
<dbReference type="InterPro" id="IPR019500">
    <property type="entry name" value="Pep_S46"/>
</dbReference>
<evidence type="ECO:0000313" key="8">
    <source>
        <dbReference type="Proteomes" id="UP001228113"/>
    </source>
</evidence>
<dbReference type="PANTHER" id="PTHR38469:SF1">
    <property type="entry name" value="PERIPLASMIC PEPTIDASE SUBFAMILY S1B"/>
    <property type="match status" value="1"/>
</dbReference>
<keyword evidence="4 6" id="KW-0732">Signal</keyword>
<dbReference type="GO" id="GO:0006508">
    <property type="term" value="P:proteolysis"/>
    <property type="evidence" value="ECO:0007669"/>
    <property type="project" value="UniProtKB-KW"/>
</dbReference>
<keyword evidence="5 6" id="KW-0378">Hydrolase</keyword>
<evidence type="ECO:0000256" key="3">
    <source>
        <dbReference type="ARBA" id="ARBA00022670"/>
    </source>
</evidence>
<evidence type="ECO:0000256" key="1">
    <source>
        <dbReference type="ARBA" id="ARBA00010491"/>
    </source>
</evidence>
<dbReference type="PANTHER" id="PTHR38469">
    <property type="entry name" value="PERIPLASMIC PEPTIDASE SUBFAMILY S1B"/>
    <property type="match status" value="1"/>
</dbReference>
<name>A0AA48H346_9BACT</name>
<keyword evidence="6" id="KW-0720">Serine protease</keyword>
<comment type="similarity">
    <text evidence="1 6">Belongs to the peptidase S46 family.</text>
</comment>
<evidence type="ECO:0000256" key="4">
    <source>
        <dbReference type="ARBA" id="ARBA00022729"/>
    </source>
</evidence>
<dbReference type="GO" id="GO:0070009">
    <property type="term" value="F:serine-type aminopeptidase activity"/>
    <property type="evidence" value="ECO:0007669"/>
    <property type="project" value="UniProtKB-UniRule"/>
</dbReference>
<dbReference type="GO" id="GO:0008239">
    <property type="term" value="F:dipeptidyl-peptidase activity"/>
    <property type="evidence" value="ECO:0007669"/>
    <property type="project" value="UniProtKB-UniRule"/>
</dbReference>
<comment type="function">
    <text evidence="6">Catalyzes the removal of dipeptides from the N-terminus of oligopeptides.</text>
</comment>